<proteinExistence type="predicted"/>
<evidence type="ECO:0000313" key="2">
    <source>
        <dbReference type="Proteomes" id="UP000325849"/>
    </source>
</evidence>
<dbReference type="Proteomes" id="UP000325849">
    <property type="component" value="Unassembled WGS sequence"/>
</dbReference>
<dbReference type="EMBL" id="VJZD01000022">
    <property type="protein sequence ID" value="MPY31286.1"/>
    <property type="molecule type" value="Genomic_DNA"/>
</dbReference>
<sequence length="174" mass="18641">MDTVLDMIVSFAATGKTLGLWRDMSGGEADRLLGGETGLLSPGEQTAEGPTGFKDGSLEVWVSSEGRVELVGFDADTDGRFRVPAFGRATTGRPSGPFPWEMVTARLEARGCTWMFESILTFDDQRSIRTKAGVSLGFHAPESSLDAPGQAWLLASAYRSFPEPLAWTDSGDAS</sequence>
<accession>A0A5N8V8R0</accession>
<protein>
    <submittedName>
        <fullName evidence="1">Uncharacterized protein</fullName>
    </submittedName>
</protein>
<gene>
    <name evidence="1" type="ORF">FNH09_08230</name>
</gene>
<dbReference type="AlphaFoldDB" id="A0A5N8V8R0"/>
<reference evidence="1 2" key="1">
    <citation type="submission" date="2019-07" db="EMBL/GenBank/DDBJ databases">
        <title>New species of Amycolatopsis and Streptomyces.</title>
        <authorList>
            <person name="Duangmal K."/>
            <person name="Teo W.F.A."/>
            <person name="Lipun K."/>
        </authorList>
    </citation>
    <scope>NUCLEOTIDE SEQUENCE [LARGE SCALE GENOMIC DNA]</scope>
    <source>
        <strain evidence="1 2">NBRC 109810</strain>
    </source>
</reference>
<dbReference type="RefSeq" id="WP_152886085.1">
    <property type="nucleotide sequence ID" value="NZ_VJZD01000022.1"/>
</dbReference>
<keyword evidence="2" id="KW-1185">Reference proteome</keyword>
<comment type="caution">
    <text evidence="1">The sequence shown here is derived from an EMBL/GenBank/DDBJ whole genome shotgun (WGS) entry which is preliminary data.</text>
</comment>
<name>A0A5N8V8R0_9ACTN</name>
<organism evidence="1 2">
    <name type="scientific">Streptomyces adustus</name>
    <dbReference type="NCBI Taxonomy" id="1609272"/>
    <lineage>
        <taxon>Bacteria</taxon>
        <taxon>Bacillati</taxon>
        <taxon>Actinomycetota</taxon>
        <taxon>Actinomycetes</taxon>
        <taxon>Kitasatosporales</taxon>
        <taxon>Streptomycetaceae</taxon>
        <taxon>Streptomyces</taxon>
    </lineage>
</organism>
<dbReference type="OrthoDB" id="4174996at2"/>
<evidence type="ECO:0000313" key="1">
    <source>
        <dbReference type="EMBL" id="MPY31286.1"/>
    </source>
</evidence>